<accession>A0A157ZNB4</accession>
<protein>
    <submittedName>
        <fullName evidence="1">Uncharacterized protein</fullName>
    </submittedName>
</protein>
<dbReference type="Proteomes" id="UP000054978">
    <property type="component" value="Unassembled WGS sequence"/>
</dbReference>
<comment type="caution">
    <text evidence="1">The sequence shown here is derived from an EMBL/GenBank/DDBJ whole genome shotgun (WGS) entry which is preliminary data.</text>
</comment>
<gene>
    <name evidence="1" type="ORF">AWB83_00789</name>
</gene>
<name>A0A157ZNB4_9BURK</name>
<dbReference type="AlphaFoldDB" id="A0A157ZNB4"/>
<dbReference type="RefSeq" id="WP_159463008.1">
    <property type="nucleotide sequence ID" value="NZ_FCOB02000003.1"/>
</dbReference>
<evidence type="ECO:0000313" key="1">
    <source>
        <dbReference type="EMBL" id="SAK47014.1"/>
    </source>
</evidence>
<keyword evidence="2" id="KW-1185">Reference proteome</keyword>
<dbReference type="EMBL" id="FCOB02000003">
    <property type="protein sequence ID" value="SAK47014.1"/>
    <property type="molecule type" value="Genomic_DNA"/>
</dbReference>
<organism evidence="1 2">
    <name type="scientific">Caballeronia ptereochthonis</name>
    <dbReference type="NCBI Taxonomy" id="1777144"/>
    <lineage>
        <taxon>Bacteria</taxon>
        <taxon>Pseudomonadati</taxon>
        <taxon>Pseudomonadota</taxon>
        <taxon>Betaproteobacteria</taxon>
        <taxon>Burkholderiales</taxon>
        <taxon>Burkholderiaceae</taxon>
        <taxon>Caballeronia</taxon>
    </lineage>
</organism>
<reference evidence="1" key="1">
    <citation type="submission" date="2016-01" db="EMBL/GenBank/DDBJ databases">
        <authorList>
            <person name="Peeters C."/>
        </authorList>
    </citation>
    <scope>NUCLEOTIDE SEQUENCE [LARGE SCALE GENOMIC DNA]</scope>
    <source>
        <strain evidence="1">LMG 29326</strain>
    </source>
</reference>
<dbReference type="OrthoDB" id="9019073at2"/>
<evidence type="ECO:0000313" key="2">
    <source>
        <dbReference type="Proteomes" id="UP000054978"/>
    </source>
</evidence>
<proteinExistence type="predicted"/>
<sequence>MKTTAQQSLLVSFGSWLRAAKATVRREWNHALALHLQNCEILVEAYRRK</sequence>